<dbReference type="Proteomes" id="UP000177796">
    <property type="component" value="Unassembled WGS sequence"/>
</dbReference>
<evidence type="ECO:0000256" key="1">
    <source>
        <dbReference type="SAM" id="MobiDB-lite"/>
    </source>
</evidence>
<dbReference type="EMBL" id="MGJY01000013">
    <property type="protein sequence ID" value="OGN16329.1"/>
    <property type="molecule type" value="Genomic_DNA"/>
</dbReference>
<feature type="region of interest" description="Disordered" evidence="1">
    <location>
        <begin position="1"/>
        <end position="22"/>
    </location>
</feature>
<evidence type="ECO:0000313" key="2">
    <source>
        <dbReference type="EMBL" id="OGN16329.1"/>
    </source>
</evidence>
<name>A0A1F8FVG9_9BACT</name>
<proteinExistence type="predicted"/>
<protein>
    <submittedName>
        <fullName evidence="2">Uncharacterized protein</fullName>
    </submittedName>
</protein>
<dbReference type="AlphaFoldDB" id="A0A1F8FVG9"/>
<reference evidence="2 3" key="1">
    <citation type="journal article" date="2016" name="Nat. Commun.">
        <title>Thousands of microbial genomes shed light on interconnected biogeochemical processes in an aquifer system.</title>
        <authorList>
            <person name="Anantharaman K."/>
            <person name="Brown C.T."/>
            <person name="Hug L.A."/>
            <person name="Sharon I."/>
            <person name="Castelle C.J."/>
            <person name="Probst A.J."/>
            <person name="Thomas B.C."/>
            <person name="Singh A."/>
            <person name="Wilkins M.J."/>
            <person name="Karaoz U."/>
            <person name="Brodie E.L."/>
            <person name="Williams K.H."/>
            <person name="Hubbard S.S."/>
            <person name="Banfield J.F."/>
        </authorList>
    </citation>
    <scope>NUCLEOTIDE SEQUENCE [LARGE SCALE GENOMIC DNA]</scope>
</reference>
<organism evidence="2 3">
    <name type="scientific">Candidatus Yanofskybacteria bacterium RIFCSPHIGHO2_02_FULL_46_19</name>
    <dbReference type="NCBI Taxonomy" id="1802684"/>
    <lineage>
        <taxon>Bacteria</taxon>
        <taxon>Candidatus Yanofskyibacteriota</taxon>
    </lineage>
</organism>
<gene>
    <name evidence="2" type="ORF">A3C81_02595</name>
</gene>
<sequence length="255" mass="29040">MFRSNPSSDKRKMKMRKEAQGDKAMSTEFASAGFTAGQLNAIVKKLGGEESGRQFLRGGLTVSYQKLAQFVGLDGKVTLENFMKCVTSWREQDGVICFSVTSDGTTGPQWVERLKKKGFQLSKWAKDVLNSKDFQPTNGVTTEIAVLKGMLFEDDDRITKKIRAEANRRKFTKPNAEVACLIREMFTDEEIEAMGLVWITTMHEPIKDSDDDPHLLIVYRDVSGRWLYAYYDEPDYLWNRDFGFAFVVPQVSPQD</sequence>
<accession>A0A1F8FVG9</accession>
<evidence type="ECO:0000313" key="3">
    <source>
        <dbReference type="Proteomes" id="UP000177796"/>
    </source>
</evidence>
<comment type="caution">
    <text evidence="2">The sequence shown here is derived from an EMBL/GenBank/DDBJ whole genome shotgun (WGS) entry which is preliminary data.</text>
</comment>